<sequence>MSFSSFRWQRRVASALLVTLFLSIPPAQAALQLVLDGTGLTAEQRQASQALLDATLDSLPPLMRETLGRHVPVRWTHRLPEQVIGRASPSGRLLLNARWLEGLTGGPVSPAGRLMHATLIHELTHFYDQQRAWSDAERRLIRACNQRQQIQGDIGLPAECRGQVGRRHTLSDDPRWLDLAGWPQRVGTRGDREAANHQRLRSPDPYEFTNPQEFLAVNMEHFLLDPQYACRRPALAAHLRQHFGWSPAADAPCSALPYVNAALDGNEPPLGWLDPKRLYQAHYLLAEADHSWAGRWGHSMLRLVICAPGREPGPDCMLDLQHHLVLSYRAFVDDVQLSSWDGLTGVYPSRLFILPLQRVIDEYTRTELRTLSSVPLQLTPEQLQGLAHQAATQHWSYDGTYYFVNNNCAVETLKLLRSGSNHPQLIDLDSQTPYGLLRLLESRGLADARPLRDPVEALRLGYRFDSYRERYEQLFSIVRSHLQIPSGSFSEWLALTAEQRQPWLKPGALPPTAALLVLENAALRQHLQHIKQDLKLRFLSGREGMGALQEAGELMSALLTESAFLSRPADLLPTGYGLPQPEEAALLEETASTRRSTLLEMTDSLEQQVEALLLPEQKLELDRIKDNITLLGDHLRQLHRQSGGLEF</sequence>
<dbReference type="RefSeq" id="WP_373288231.1">
    <property type="nucleotide sequence ID" value="NZ_BMNN01000006.1"/>
</dbReference>
<dbReference type="Pfam" id="PF25226">
    <property type="entry name" value="DUF7844"/>
    <property type="match status" value="1"/>
</dbReference>
<keyword evidence="5" id="KW-1185">Reference proteome</keyword>
<dbReference type="EMBL" id="BMNN01000006">
    <property type="protein sequence ID" value="GGJ06774.1"/>
    <property type="molecule type" value="Genomic_DNA"/>
</dbReference>
<evidence type="ECO:0000313" key="5">
    <source>
        <dbReference type="Proteomes" id="UP000633263"/>
    </source>
</evidence>
<dbReference type="Pfam" id="PF13387">
    <property type="entry name" value="Lnb_N"/>
    <property type="match status" value="1"/>
</dbReference>
<proteinExistence type="predicted"/>
<evidence type="ECO:0000259" key="3">
    <source>
        <dbReference type="Pfam" id="PF25226"/>
    </source>
</evidence>
<feature type="domain" description="DUF7844" evidence="3">
    <location>
        <begin position="32"/>
        <end position="250"/>
    </location>
</feature>
<dbReference type="Gene3D" id="3.40.390.10">
    <property type="entry name" value="Collagenase (Catalytic Domain)"/>
    <property type="match status" value="1"/>
</dbReference>
<gene>
    <name evidence="4" type="ORF">GCM10009083_24710</name>
</gene>
<feature type="domain" description="Lnb N-terminal periplasmic" evidence="2">
    <location>
        <begin position="283"/>
        <end position="442"/>
    </location>
</feature>
<evidence type="ECO:0000256" key="1">
    <source>
        <dbReference type="SAM" id="SignalP"/>
    </source>
</evidence>
<evidence type="ECO:0000313" key="4">
    <source>
        <dbReference type="EMBL" id="GGJ06774.1"/>
    </source>
</evidence>
<keyword evidence="1" id="KW-0732">Signal</keyword>
<dbReference type="InterPro" id="IPR025178">
    <property type="entry name" value="Lnb_N"/>
</dbReference>
<organism evidence="4 5">
    <name type="scientific">Halopseudomonas pertucinogena</name>
    <dbReference type="NCBI Taxonomy" id="86175"/>
    <lineage>
        <taxon>Bacteria</taxon>
        <taxon>Pseudomonadati</taxon>
        <taxon>Pseudomonadota</taxon>
        <taxon>Gammaproteobacteria</taxon>
        <taxon>Pseudomonadales</taxon>
        <taxon>Pseudomonadaceae</taxon>
        <taxon>Halopseudomonas</taxon>
    </lineage>
</organism>
<reference evidence="5" key="1">
    <citation type="journal article" date="2019" name="Int. J. Syst. Evol. Microbiol.">
        <title>The Global Catalogue of Microorganisms (GCM) 10K type strain sequencing project: providing services to taxonomists for standard genome sequencing and annotation.</title>
        <authorList>
            <consortium name="The Broad Institute Genomics Platform"/>
            <consortium name="The Broad Institute Genome Sequencing Center for Infectious Disease"/>
            <person name="Wu L."/>
            <person name="Ma J."/>
        </authorList>
    </citation>
    <scope>NUCLEOTIDE SEQUENCE [LARGE SCALE GENOMIC DNA]</scope>
    <source>
        <strain evidence="5">JCM 11590</strain>
    </source>
</reference>
<feature type="signal peptide" evidence="1">
    <location>
        <begin position="1"/>
        <end position="29"/>
    </location>
</feature>
<protein>
    <recommendedName>
        <fullName evidence="6">DUF4105 domain-containing protein</fullName>
    </recommendedName>
</protein>
<evidence type="ECO:0008006" key="6">
    <source>
        <dbReference type="Google" id="ProtNLM"/>
    </source>
</evidence>
<accession>A0ABQ2CRT6</accession>
<dbReference type="Proteomes" id="UP000633263">
    <property type="component" value="Unassembled WGS sequence"/>
</dbReference>
<name>A0ABQ2CRT6_9GAMM</name>
<dbReference type="InterPro" id="IPR057166">
    <property type="entry name" value="DUF7844"/>
</dbReference>
<evidence type="ECO:0000259" key="2">
    <source>
        <dbReference type="Pfam" id="PF13387"/>
    </source>
</evidence>
<comment type="caution">
    <text evidence="4">The sequence shown here is derived from an EMBL/GenBank/DDBJ whole genome shotgun (WGS) entry which is preliminary data.</text>
</comment>
<dbReference type="InterPro" id="IPR024079">
    <property type="entry name" value="MetalloPept_cat_dom_sf"/>
</dbReference>
<feature type="chain" id="PRO_5046258949" description="DUF4105 domain-containing protein" evidence="1">
    <location>
        <begin position="30"/>
        <end position="647"/>
    </location>
</feature>